<dbReference type="PANTHER" id="PTHR19848:SF8">
    <property type="entry name" value="F-BOX AND WD REPEAT DOMAIN CONTAINING 7"/>
    <property type="match status" value="1"/>
</dbReference>
<proteinExistence type="predicted"/>
<accession>A0A1R2CFJ7</accession>
<dbReference type="CDD" id="cd00200">
    <property type="entry name" value="WD40"/>
    <property type="match status" value="1"/>
</dbReference>
<dbReference type="Pfam" id="PF00400">
    <property type="entry name" value="WD40"/>
    <property type="match status" value="4"/>
</dbReference>
<reference evidence="4 5" key="1">
    <citation type="submission" date="2016-11" db="EMBL/GenBank/DDBJ databases">
        <title>The macronuclear genome of Stentor coeruleus: a giant cell with tiny introns.</title>
        <authorList>
            <person name="Slabodnick M."/>
            <person name="Ruby J.G."/>
            <person name="Reiff S.B."/>
            <person name="Swart E.C."/>
            <person name="Gosai S."/>
            <person name="Prabakaran S."/>
            <person name="Witkowska E."/>
            <person name="Larue G.E."/>
            <person name="Fisher S."/>
            <person name="Freeman R.M."/>
            <person name="Gunawardena J."/>
            <person name="Chu W."/>
            <person name="Stover N.A."/>
            <person name="Gregory B.D."/>
            <person name="Nowacki M."/>
            <person name="Derisi J."/>
            <person name="Roy S.W."/>
            <person name="Marshall W.F."/>
            <person name="Sood P."/>
        </authorList>
    </citation>
    <scope>NUCLEOTIDE SEQUENCE [LARGE SCALE GENOMIC DNA]</scope>
    <source>
        <strain evidence="4">WM001</strain>
    </source>
</reference>
<dbReference type="AlphaFoldDB" id="A0A1R2CFJ7"/>
<feature type="repeat" description="WD" evidence="3">
    <location>
        <begin position="54"/>
        <end position="95"/>
    </location>
</feature>
<dbReference type="InterPro" id="IPR015943">
    <property type="entry name" value="WD40/YVTN_repeat-like_dom_sf"/>
</dbReference>
<evidence type="ECO:0000256" key="2">
    <source>
        <dbReference type="ARBA" id="ARBA00022737"/>
    </source>
</evidence>
<dbReference type="OrthoDB" id="6262491at2759"/>
<evidence type="ECO:0000256" key="3">
    <source>
        <dbReference type="PROSITE-ProRule" id="PRU00221"/>
    </source>
</evidence>
<name>A0A1R2CFJ7_9CILI</name>
<evidence type="ECO:0008006" key="6">
    <source>
        <dbReference type="Google" id="ProtNLM"/>
    </source>
</evidence>
<feature type="repeat" description="WD" evidence="3">
    <location>
        <begin position="137"/>
        <end position="169"/>
    </location>
</feature>
<feature type="repeat" description="WD" evidence="3">
    <location>
        <begin position="440"/>
        <end position="472"/>
    </location>
</feature>
<dbReference type="EMBL" id="MPUH01000170">
    <property type="protein sequence ID" value="OMJ87716.1"/>
    <property type="molecule type" value="Genomic_DNA"/>
</dbReference>
<keyword evidence="1 3" id="KW-0853">WD repeat</keyword>
<evidence type="ECO:0000256" key="1">
    <source>
        <dbReference type="ARBA" id="ARBA00022574"/>
    </source>
</evidence>
<keyword evidence="2" id="KW-0677">Repeat</keyword>
<dbReference type="InterPro" id="IPR019775">
    <property type="entry name" value="WD40_repeat_CS"/>
</dbReference>
<dbReference type="PROSITE" id="PS50294">
    <property type="entry name" value="WD_REPEATS_REGION"/>
    <property type="match status" value="2"/>
</dbReference>
<evidence type="ECO:0000313" key="5">
    <source>
        <dbReference type="Proteomes" id="UP000187209"/>
    </source>
</evidence>
<dbReference type="SUPFAM" id="SSF63829">
    <property type="entry name" value="Calcium-dependent phosphotriesterase"/>
    <property type="match status" value="1"/>
</dbReference>
<sequence length="484" mass="55481">MQMEKNRLDDQNNTPNASLHTKNFMQIHPTTPHNYNFRCQDILQTEYNHIRSFLHGHSGPVRSIILSSDSQFFISCSSDSSILIWSTLTRKSYSTLSGHFDEVVSISINKDNTTLVSGSLDKTARIWDLNTKSCLQVLLHNSPINSVDIRDCQEIILTTTEDGKLYIWDFIGELVKKIDVCQKNCMKSKFFIESDFVLTWAKEQSVMVWNWKESLLEKTLDKHEENIVDAAVCLDGSHFAVCEEKFRIYLWNINSWGIENVIKINDTIMNLTYSYDGKYLAHTFGSGYYTTLWDLESIHQVKTIMNYPNKMNCLAISKDLEVVIEGSEDKIIYVAYFNDKIKPNVIVEEKSNISDMVINKNNDLILDCAGNCVNVIDLESGKVRLCINTDILVNKDILYDDKQKVPSKDLLFDMKNFSIVDNLNDGENEQVSIEMVEALSLSLTSDDKILATGHTDGTIRLWDFDDIQIIGIINFFFLNIIKDQ</sequence>
<protein>
    <recommendedName>
        <fullName evidence="6">Anaphase-promoting complex subunit 4 WD40 domain-containing protein</fullName>
    </recommendedName>
</protein>
<dbReference type="SUPFAM" id="SSF50978">
    <property type="entry name" value="WD40 repeat-like"/>
    <property type="match status" value="1"/>
</dbReference>
<comment type="caution">
    <text evidence="4">The sequence shown here is derived from an EMBL/GenBank/DDBJ whole genome shotgun (WGS) entry which is preliminary data.</text>
</comment>
<dbReference type="InterPro" id="IPR001680">
    <property type="entry name" value="WD40_rpt"/>
</dbReference>
<dbReference type="Proteomes" id="UP000187209">
    <property type="component" value="Unassembled WGS sequence"/>
</dbReference>
<evidence type="ECO:0000313" key="4">
    <source>
        <dbReference type="EMBL" id="OMJ87716.1"/>
    </source>
</evidence>
<gene>
    <name evidence="4" type="ORF">SteCoe_10561</name>
</gene>
<dbReference type="PRINTS" id="PR00320">
    <property type="entry name" value="GPROTEINBRPT"/>
</dbReference>
<dbReference type="Gene3D" id="2.130.10.10">
    <property type="entry name" value="YVTN repeat-like/Quinoprotein amine dehydrogenase"/>
    <property type="match status" value="3"/>
</dbReference>
<dbReference type="SMART" id="SM00320">
    <property type="entry name" value="WD40"/>
    <property type="match status" value="7"/>
</dbReference>
<dbReference type="InterPro" id="IPR036322">
    <property type="entry name" value="WD40_repeat_dom_sf"/>
</dbReference>
<dbReference type="PROSITE" id="PS00678">
    <property type="entry name" value="WD_REPEATS_1"/>
    <property type="match status" value="2"/>
</dbReference>
<feature type="repeat" description="WD" evidence="3">
    <location>
        <begin position="96"/>
        <end position="137"/>
    </location>
</feature>
<organism evidence="4 5">
    <name type="scientific">Stentor coeruleus</name>
    <dbReference type="NCBI Taxonomy" id="5963"/>
    <lineage>
        <taxon>Eukaryota</taxon>
        <taxon>Sar</taxon>
        <taxon>Alveolata</taxon>
        <taxon>Ciliophora</taxon>
        <taxon>Postciliodesmatophora</taxon>
        <taxon>Heterotrichea</taxon>
        <taxon>Heterotrichida</taxon>
        <taxon>Stentoridae</taxon>
        <taxon>Stentor</taxon>
    </lineage>
</organism>
<keyword evidence="5" id="KW-1185">Reference proteome</keyword>
<dbReference type="InterPro" id="IPR020472">
    <property type="entry name" value="WD40_PAC1"/>
</dbReference>
<dbReference type="PANTHER" id="PTHR19848">
    <property type="entry name" value="WD40 REPEAT PROTEIN"/>
    <property type="match status" value="1"/>
</dbReference>
<dbReference type="PROSITE" id="PS50082">
    <property type="entry name" value="WD_REPEATS_2"/>
    <property type="match status" value="4"/>
</dbReference>